<organism evidence="2 3">
    <name type="scientific">Chaetoceros tenuissimus</name>
    <dbReference type="NCBI Taxonomy" id="426638"/>
    <lineage>
        <taxon>Eukaryota</taxon>
        <taxon>Sar</taxon>
        <taxon>Stramenopiles</taxon>
        <taxon>Ochrophyta</taxon>
        <taxon>Bacillariophyta</taxon>
        <taxon>Coscinodiscophyceae</taxon>
        <taxon>Chaetocerotophycidae</taxon>
        <taxon>Chaetocerotales</taxon>
        <taxon>Chaetocerotaceae</taxon>
        <taxon>Chaetoceros</taxon>
    </lineage>
</organism>
<feature type="signal peptide" evidence="1">
    <location>
        <begin position="1"/>
        <end position="16"/>
    </location>
</feature>
<dbReference type="AlphaFoldDB" id="A0AAD3GYD5"/>
<dbReference type="SUPFAM" id="SSF63829">
    <property type="entry name" value="Calcium-dependent phosphotriesterase"/>
    <property type="match status" value="1"/>
</dbReference>
<dbReference type="EMBL" id="BLLK01000013">
    <property type="protein sequence ID" value="GFH43621.1"/>
    <property type="molecule type" value="Genomic_DNA"/>
</dbReference>
<keyword evidence="3" id="KW-1185">Reference proteome</keyword>
<evidence type="ECO:0000313" key="3">
    <source>
        <dbReference type="Proteomes" id="UP001054902"/>
    </source>
</evidence>
<reference evidence="2 3" key="1">
    <citation type="journal article" date="2021" name="Sci. Rep.">
        <title>The genome of the diatom Chaetoceros tenuissimus carries an ancient integrated fragment of an extant virus.</title>
        <authorList>
            <person name="Hongo Y."/>
            <person name="Kimura K."/>
            <person name="Takaki Y."/>
            <person name="Yoshida Y."/>
            <person name="Baba S."/>
            <person name="Kobayashi G."/>
            <person name="Nagasaki K."/>
            <person name="Hano T."/>
            <person name="Tomaru Y."/>
        </authorList>
    </citation>
    <scope>NUCLEOTIDE SEQUENCE [LARGE SCALE GENOMIC DNA]</scope>
    <source>
        <strain evidence="2 3">NIES-3715</strain>
    </source>
</reference>
<comment type="caution">
    <text evidence="2">The sequence shown here is derived from an EMBL/GenBank/DDBJ whole genome shotgun (WGS) entry which is preliminary data.</text>
</comment>
<keyword evidence="1" id="KW-0732">Signal</keyword>
<name>A0AAD3GYD5_9STRA</name>
<accession>A0AAD3GYD5</accession>
<proteinExistence type="predicted"/>
<evidence type="ECO:0000256" key="1">
    <source>
        <dbReference type="SAM" id="SignalP"/>
    </source>
</evidence>
<dbReference type="Proteomes" id="UP001054902">
    <property type="component" value="Unassembled WGS sequence"/>
</dbReference>
<protein>
    <submittedName>
        <fullName evidence="2">Uncharacterized protein</fullName>
    </submittedName>
</protein>
<evidence type="ECO:0000313" key="2">
    <source>
        <dbReference type="EMBL" id="GFH43621.1"/>
    </source>
</evidence>
<feature type="chain" id="PRO_5042056845" evidence="1">
    <location>
        <begin position="17"/>
        <end position="492"/>
    </location>
</feature>
<sequence>MVSLLLVLLLIVDCSGFLLPKSKTSSSFKLLSSAIDQSFIESEIQSDGIFIKGKHKWLGGAVDSEGRIYGIPSNAKEVICLAPPSPSSREQTSEYEMHTIPLPHDIAEGQFKWLRGIIASGYLYGIPAWSRDGILRVDIASYWKDKECNSLEEDLTSYATVVPLPENALDNGASRWLWHGASLNQNQTAIYAIPSNAHHVLKLDLATQETSLLDIPTDKSKTTLELTNKWYGGILGDDNCIFGVPYAASGVLKIDANTDTVEIIGEDRDGEGDDTLSKCDVNEYNFHGGIFSKRNGKIYCFPAHHSHVLTINTRFEDGDSHARKNRLDLLPIHRAPYDKDEVTRYKWLGGSIGIDGNIYGMPSDASSILFIDTKENTASTFGQVSSEKNKYQGGTLADDGFIYAICSNANNILCIDSNPSEKNDEDEHIISFKEAEDAFTIGDIYAITGTKRKDKWQGGFVGNDGSIYCIPENFNRIMKVIPNGEQSEISFL</sequence>
<gene>
    <name evidence="2" type="ORF">CTEN210_00094</name>
</gene>